<dbReference type="AlphaFoldDB" id="A0A1Y3BMN3"/>
<proteinExistence type="predicted"/>
<dbReference type="Proteomes" id="UP000194236">
    <property type="component" value="Unassembled WGS sequence"/>
</dbReference>
<evidence type="ECO:0000313" key="1">
    <source>
        <dbReference type="EMBL" id="OTF80405.1"/>
    </source>
</evidence>
<keyword evidence="2" id="KW-1185">Reference proteome</keyword>
<organism evidence="1 2">
    <name type="scientific">Euroglyphus maynei</name>
    <name type="common">Mayne's house dust mite</name>
    <dbReference type="NCBI Taxonomy" id="6958"/>
    <lineage>
        <taxon>Eukaryota</taxon>
        <taxon>Metazoa</taxon>
        <taxon>Ecdysozoa</taxon>
        <taxon>Arthropoda</taxon>
        <taxon>Chelicerata</taxon>
        <taxon>Arachnida</taxon>
        <taxon>Acari</taxon>
        <taxon>Acariformes</taxon>
        <taxon>Sarcoptiformes</taxon>
        <taxon>Astigmata</taxon>
        <taxon>Psoroptidia</taxon>
        <taxon>Analgoidea</taxon>
        <taxon>Pyroglyphidae</taxon>
        <taxon>Pyroglyphinae</taxon>
        <taxon>Euroglyphus</taxon>
    </lineage>
</organism>
<accession>A0A1Y3BMN3</accession>
<dbReference type="EMBL" id="MUJZ01018342">
    <property type="protein sequence ID" value="OTF80405.1"/>
    <property type="molecule type" value="Genomic_DNA"/>
</dbReference>
<name>A0A1Y3BMN3_EURMA</name>
<evidence type="ECO:0000313" key="2">
    <source>
        <dbReference type="Proteomes" id="UP000194236"/>
    </source>
</evidence>
<comment type="caution">
    <text evidence="1">The sequence shown here is derived from an EMBL/GenBank/DDBJ whole genome shotgun (WGS) entry which is preliminary data.</text>
</comment>
<sequence>MIVSEIVQVDLQTGLKLSAFILQATYGDYSSANEIKSRNRIHRLQLISSNLLTELTSYQNW</sequence>
<dbReference type="OrthoDB" id="10063592at2759"/>
<gene>
    <name evidence="1" type="ORF">BLA29_003609</name>
</gene>
<protein>
    <submittedName>
        <fullName evidence="1">Uncharacterized protein</fullName>
    </submittedName>
</protein>
<reference evidence="1 2" key="1">
    <citation type="submission" date="2017-03" db="EMBL/GenBank/DDBJ databases">
        <title>Genome Survey of Euroglyphus maynei.</title>
        <authorList>
            <person name="Arlian L.G."/>
            <person name="Morgan M.S."/>
            <person name="Rider S.D."/>
        </authorList>
    </citation>
    <scope>NUCLEOTIDE SEQUENCE [LARGE SCALE GENOMIC DNA]</scope>
    <source>
        <strain evidence="1">Arlian Lab</strain>
        <tissue evidence="1">Whole body</tissue>
    </source>
</reference>